<reference evidence="3" key="1">
    <citation type="submission" date="2015-07" db="EMBL/GenBank/DDBJ databases">
        <title>Near-Complete Genome Sequence of the Cellulolytic Bacterium Bacteroides (Pseudobacteroides) cellulosolvens ATCC 35603.</title>
        <authorList>
            <person name="Dassa B."/>
            <person name="Utturkar S.M."/>
            <person name="Klingeman D.M."/>
            <person name="Hurt R.A."/>
            <person name="Keller M."/>
            <person name="Xu J."/>
            <person name="Reddy Y.H.K."/>
            <person name="Borovok I."/>
            <person name="Grinberg I.R."/>
            <person name="Lamed R."/>
            <person name="Zhivin O."/>
            <person name="Bayer E.A."/>
            <person name="Brown S.D."/>
        </authorList>
    </citation>
    <scope>NUCLEOTIDE SEQUENCE [LARGE SCALE GENOMIC DNA]</scope>
    <source>
        <strain evidence="3">DSM 2933</strain>
    </source>
</reference>
<name>A0A0L6JUE7_9FIRM</name>
<protein>
    <submittedName>
        <fullName evidence="2">Uncharacterized protein</fullName>
    </submittedName>
</protein>
<dbReference type="InterPro" id="IPR035287">
    <property type="entry name" value="DUF5362"/>
</dbReference>
<organism evidence="2 3">
    <name type="scientific">Pseudobacteroides cellulosolvens ATCC 35603 = DSM 2933</name>
    <dbReference type="NCBI Taxonomy" id="398512"/>
    <lineage>
        <taxon>Bacteria</taxon>
        <taxon>Bacillati</taxon>
        <taxon>Bacillota</taxon>
        <taxon>Clostridia</taxon>
        <taxon>Eubacteriales</taxon>
        <taxon>Oscillospiraceae</taxon>
        <taxon>Pseudobacteroides</taxon>
    </lineage>
</organism>
<feature type="transmembrane region" description="Helical" evidence="1">
    <location>
        <begin position="73"/>
        <end position="90"/>
    </location>
</feature>
<dbReference type="AlphaFoldDB" id="A0A0L6JUE7"/>
<proteinExistence type="predicted"/>
<keyword evidence="1" id="KW-0472">Membrane</keyword>
<dbReference type="PATRIC" id="fig|398512.5.peg.4838"/>
<dbReference type="RefSeq" id="WP_050753738.1">
    <property type="nucleotide sequence ID" value="NZ_LGTC01000001.1"/>
</dbReference>
<dbReference type="eggNOG" id="ENOG5033731">
    <property type="taxonomic scope" value="Bacteria"/>
</dbReference>
<gene>
    <name evidence="2" type="ORF">Bccel_4618</name>
</gene>
<evidence type="ECO:0000313" key="3">
    <source>
        <dbReference type="Proteomes" id="UP000036923"/>
    </source>
</evidence>
<sequence>MEDLDMYQKDQYNQYNQYNQNNQNSQNNNGLSISQSDLRSLAGWAKFIAIVQIICAAIMCLGVLAIIINPVAIIYPGIGAVIIIMALKLLNAANSIRRFIDTGDYYSLSNSLQDFKSYFKMNGILMIIGIAFTILIVILAIVAIGTFGSMLNDYRFRY</sequence>
<comment type="caution">
    <text evidence="2">The sequence shown here is derived from an EMBL/GenBank/DDBJ whole genome shotgun (WGS) entry which is preliminary data.</text>
</comment>
<feature type="transmembrane region" description="Helical" evidence="1">
    <location>
        <begin position="47"/>
        <end position="67"/>
    </location>
</feature>
<keyword evidence="3" id="KW-1185">Reference proteome</keyword>
<keyword evidence="1" id="KW-0812">Transmembrane</keyword>
<evidence type="ECO:0000256" key="1">
    <source>
        <dbReference type="SAM" id="Phobius"/>
    </source>
</evidence>
<dbReference type="Proteomes" id="UP000036923">
    <property type="component" value="Unassembled WGS sequence"/>
</dbReference>
<keyword evidence="1" id="KW-1133">Transmembrane helix</keyword>
<feature type="transmembrane region" description="Helical" evidence="1">
    <location>
        <begin position="124"/>
        <end position="148"/>
    </location>
</feature>
<dbReference type="Pfam" id="PF17319">
    <property type="entry name" value="DUF5362"/>
    <property type="match status" value="1"/>
</dbReference>
<dbReference type="EMBL" id="LGTC01000001">
    <property type="protein sequence ID" value="KNY29344.1"/>
    <property type="molecule type" value="Genomic_DNA"/>
</dbReference>
<evidence type="ECO:0000313" key="2">
    <source>
        <dbReference type="EMBL" id="KNY29344.1"/>
    </source>
</evidence>
<accession>A0A0L6JUE7</accession>